<dbReference type="OrthoDB" id="5593818at2759"/>
<accession>A0A0C7N4B4</accession>
<evidence type="ECO:0000313" key="2">
    <source>
        <dbReference type="EMBL" id="CEP62807.1"/>
    </source>
</evidence>
<dbReference type="Pfam" id="PF09774">
    <property type="entry name" value="MIX23"/>
    <property type="match status" value="1"/>
</dbReference>
<dbReference type="GO" id="GO:1903955">
    <property type="term" value="P:positive regulation of protein targeting to mitochondrion"/>
    <property type="evidence" value="ECO:0007669"/>
    <property type="project" value="EnsemblFungi"/>
</dbReference>
<reference evidence="2 3" key="1">
    <citation type="submission" date="2014-12" db="EMBL/GenBank/DDBJ databases">
        <authorList>
            <person name="Neuveglise Cecile"/>
        </authorList>
    </citation>
    <scope>NUCLEOTIDE SEQUENCE [LARGE SCALE GENOMIC DNA]</scope>
    <source>
        <strain evidence="2 3">CBS 12615</strain>
    </source>
</reference>
<dbReference type="Proteomes" id="UP000054304">
    <property type="component" value="Unassembled WGS sequence"/>
</dbReference>
<evidence type="ECO:0000256" key="1">
    <source>
        <dbReference type="ARBA" id="ARBA00024204"/>
    </source>
</evidence>
<keyword evidence="3" id="KW-1185">Reference proteome</keyword>
<evidence type="ECO:0000313" key="3">
    <source>
        <dbReference type="Proteomes" id="UP000054304"/>
    </source>
</evidence>
<dbReference type="AlphaFoldDB" id="A0A0C7N4B4"/>
<dbReference type="HOGENOM" id="CLU_081050_1_0_1"/>
<dbReference type="InterPro" id="IPR016805">
    <property type="entry name" value="MIX23_fungal"/>
</dbReference>
<dbReference type="InterPro" id="IPR019171">
    <property type="entry name" value="MIX23"/>
</dbReference>
<name>A0A0C7N4B4_9SACH</name>
<organism evidence="2 3">
    <name type="scientific">Lachancea lanzarotensis</name>
    <dbReference type="NCBI Taxonomy" id="1245769"/>
    <lineage>
        <taxon>Eukaryota</taxon>
        <taxon>Fungi</taxon>
        <taxon>Dikarya</taxon>
        <taxon>Ascomycota</taxon>
        <taxon>Saccharomycotina</taxon>
        <taxon>Saccharomycetes</taxon>
        <taxon>Saccharomycetales</taxon>
        <taxon>Saccharomycetaceae</taxon>
        <taxon>Lachancea</taxon>
    </lineage>
</organism>
<dbReference type="GO" id="GO:0005758">
    <property type="term" value="C:mitochondrial intermembrane space"/>
    <property type="evidence" value="ECO:0007669"/>
    <property type="project" value="EnsemblFungi"/>
</dbReference>
<gene>
    <name evidence="2" type="ORF">LALA0_S06e04302g</name>
</gene>
<dbReference type="GeneID" id="34686287"/>
<comment type="similarity">
    <text evidence="1">Belongs to the MIX23 family.</text>
</comment>
<dbReference type="PANTHER" id="PTHR31905">
    <property type="entry name" value="COILED-COIL DOMAIN-CONTAINING PROTEIN 58"/>
    <property type="match status" value="1"/>
</dbReference>
<dbReference type="PIRSF" id="PIRSF022603">
    <property type="entry name" value="UCP022603"/>
    <property type="match status" value="1"/>
</dbReference>
<dbReference type="EMBL" id="LN736365">
    <property type="protein sequence ID" value="CEP62807.1"/>
    <property type="molecule type" value="Genomic_DNA"/>
</dbReference>
<proteinExistence type="inferred from homology"/>
<dbReference type="RefSeq" id="XP_022629029.1">
    <property type="nucleotide sequence ID" value="XM_022771869.1"/>
</dbReference>
<dbReference type="PANTHER" id="PTHR31905:SF2">
    <property type="entry name" value="PROTEIN MIX23"/>
    <property type="match status" value="1"/>
</dbReference>
<sequence>MGQDLILKAQVRGTDPNLKTKGWDDVTVHTLTLNRERCLSRELVESFFRFLRHNSDDVIRQKLNNTKEKNERAAKTRCKEFVTQDLFPSWDLRLRAIDFCDREASSLKRELDEKYAPDGSHGPVLAARMDPYAAADSVATREAYLRQWSELRRWVDNQRGIEQILQRTGTGVLARACDPDTSYIDEFEKFRKSIR</sequence>
<protein>
    <submittedName>
        <fullName evidence="2">LALA0S06e04302g1_1</fullName>
    </submittedName>
</protein>